<dbReference type="InterPro" id="IPR006342">
    <property type="entry name" value="FkbM_mtfrase"/>
</dbReference>
<dbReference type="RefSeq" id="WP_286486453.1">
    <property type="nucleotide sequence ID" value="NZ_JACALR010000005.1"/>
</dbReference>
<dbReference type="NCBIfam" id="TIGR01444">
    <property type="entry name" value="fkbM_fam"/>
    <property type="match status" value="1"/>
</dbReference>
<comment type="caution">
    <text evidence="2">The sequence shown here is derived from an EMBL/GenBank/DDBJ whole genome shotgun (WGS) entry which is preliminary data.</text>
</comment>
<reference evidence="2" key="2">
    <citation type="journal article" date="2022" name="Sci. Total Environ.">
        <title>Prevalence, transmission, and molecular epidemiology of tet(X)-positive bacteria among humans, animals, and environmental niches in China: An epidemiological, and genomic-based study.</title>
        <authorList>
            <person name="Dong N."/>
            <person name="Zeng Y."/>
            <person name="Cai C."/>
            <person name="Sun C."/>
            <person name="Lu J."/>
            <person name="Liu C."/>
            <person name="Zhou H."/>
            <person name="Sun Q."/>
            <person name="Shu L."/>
            <person name="Wang H."/>
            <person name="Wang Y."/>
            <person name="Wang S."/>
            <person name="Wu C."/>
            <person name="Chan E.W."/>
            <person name="Chen G."/>
            <person name="Shen Z."/>
            <person name="Chen S."/>
            <person name="Zhang R."/>
        </authorList>
    </citation>
    <scope>NUCLEOTIDE SEQUENCE</scope>
    <source>
        <strain evidence="2">210</strain>
    </source>
</reference>
<evidence type="ECO:0000259" key="1">
    <source>
        <dbReference type="Pfam" id="PF05050"/>
    </source>
</evidence>
<keyword evidence="2" id="KW-0808">Transferase</keyword>
<sequence length="257" mass="29631">MKDFISNIAQKLGYTIVKSSTYNDKKNVQVKVIENKEDLLVTFYNNLKRANFFPKFVVDIGANTGTWTKELIRHFPDANVLMIEPQERLKTHFEPLLNDKITYLSVGVGNKNDIFKFTIHDRDDSCSFVFTEEEAKSLGYEQIEIPIRTLNSIIKENNYPIPDIIKIDAEGLDLEVIEGASDFYNKTEVFLVEASVTNDTYKNTVSEVVKLMDKVGYMMYEITDLNRPFSETPILWLIEIAFVKKDGYLINNINLKV</sequence>
<dbReference type="AlphaFoldDB" id="A0AAW7DIX2"/>
<organism evidence="2 3">
    <name type="scientific">Empedobacter falsenii</name>
    <dbReference type="NCBI Taxonomy" id="343874"/>
    <lineage>
        <taxon>Bacteria</taxon>
        <taxon>Pseudomonadati</taxon>
        <taxon>Bacteroidota</taxon>
        <taxon>Flavobacteriia</taxon>
        <taxon>Flavobacteriales</taxon>
        <taxon>Weeksellaceae</taxon>
        <taxon>Empedobacter</taxon>
    </lineage>
</organism>
<dbReference type="GO" id="GO:0008171">
    <property type="term" value="F:O-methyltransferase activity"/>
    <property type="evidence" value="ECO:0007669"/>
    <property type="project" value="TreeGrafter"/>
</dbReference>
<evidence type="ECO:0000313" key="2">
    <source>
        <dbReference type="EMBL" id="MDM1551974.1"/>
    </source>
</evidence>
<dbReference type="GO" id="GO:0032259">
    <property type="term" value="P:methylation"/>
    <property type="evidence" value="ECO:0007669"/>
    <property type="project" value="UniProtKB-KW"/>
</dbReference>
<dbReference type="Pfam" id="PF05050">
    <property type="entry name" value="Methyltransf_21"/>
    <property type="match status" value="1"/>
</dbReference>
<dbReference type="InterPro" id="IPR029063">
    <property type="entry name" value="SAM-dependent_MTases_sf"/>
</dbReference>
<dbReference type="PANTHER" id="PTHR36973">
    <property type="entry name" value="SLL1456 PROTEIN-RELATED"/>
    <property type="match status" value="1"/>
</dbReference>
<dbReference type="EMBL" id="JACALR010000005">
    <property type="protein sequence ID" value="MDM1551974.1"/>
    <property type="molecule type" value="Genomic_DNA"/>
</dbReference>
<gene>
    <name evidence="2" type="ORF">HX095_12190</name>
</gene>
<evidence type="ECO:0000313" key="3">
    <source>
        <dbReference type="Proteomes" id="UP001173578"/>
    </source>
</evidence>
<reference evidence="2" key="1">
    <citation type="submission" date="2020-06" db="EMBL/GenBank/DDBJ databases">
        <authorList>
            <person name="Dong N."/>
        </authorList>
    </citation>
    <scope>NUCLEOTIDE SEQUENCE</scope>
    <source>
        <strain evidence="2">210</strain>
    </source>
</reference>
<keyword evidence="2" id="KW-0489">Methyltransferase</keyword>
<dbReference type="SUPFAM" id="SSF53335">
    <property type="entry name" value="S-adenosyl-L-methionine-dependent methyltransferases"/>
    <property type="match status" value="1"/>
</dbReference>
<accession>A0AAW7DIX2</accession>
<name>A0AAW7DIX2_9FLAO</name>
<dbReference type="Gene3D" id="3.40.50.150">
    <property type="entry name" value="Vaccinia Virus protein VP39"/>
    <property type="match status" value="1"/>
</dbReference>
<dbReference type="PANTHER" id="PTHR36973:SF4">
    <property type="entry name" value="NODULATION PROTEIN"/>
    <property type="match status" value="1"/>
</dbReference>
<dbReference type="InterPro" id="IPR053188">
    <property type="entry name" value="FkbM_Methyltransferase"/>
</dbReference>
<proteinExistence type="predicted"/>
<dbReference type="Proteomes" id="UP001173578">
    <property type="component" value="Unassembled WGS sequence"/>
</dbReference>
<feature type="domain" description="Methyltransferase FkbM" evidence="1">
    <location>
        <begin position="59"/>
        <end position="217"/>
    </location>
</feature>
<protein>
    <submittedName>
        <fullName evidence="2">FkbM family methyltransferase</fullName>
    </submittedName>
</protein>